<dbReference type="Gene3D" id="2.180.10.10">
    <property type="entry name" value="RHS repeat-associated core"/>
    <property type="match status" value="1"/>
</dbReference>
<dbReference type="InterPro" id="IPR050708">
    <property type="entry name" value="T6SS_VgrG/RHS"/>
</dbReference>
<organism evidence="2 3">
    <name type="scientific">Pseudoxanthomonas indica</name>
    <dbReference type="NCBI Taxonomy" id="428993"/>
    <lineage>
        <taxon>Bacteria</taxon>
        <taxon>Pseudomonadati</taxon>
        <taxon>Pseudomonadota</taxon>
        <taxon>Gammaproteobacteria</taxon>
        <taxon>Lysobacterales</taxon>
        <taxon>Lysobacteraceae</taxon>
        <taxon>Pseudoxanthomonas</taxon>
    </lineage>
</organism>
<accession>A0A1T5LVS3</accession>
<dbReference type="STRING" id="428993.SAMN06296058_3107"/>
<proteinExistence type="predicted"/>
<feature type="chain" id="PRO_5012888540" evidence="1">
    <location>
        <begin position="24"/>
        <end position="1091"/>
    </location>
</feature>
<dbReference type="RefSeq" id="WP_188444682.1">
    <property type="nucleotide sequence ID" value="NZ_BMCL01000001.1"/>
</dbReference>
<evidence type="ECO:0000256" key="1">
    <source>
        <dbReference type="SAM" id="SignalP"/>
    </source>
</evidence>
<name>A0A1T5LVS3_9GAMM</name>
<dbReference type="PANTHER" id="PTHR32305">
    <property type="match status" value="1"/>
</dbReference>
<keyword evidence="3" id="KW-1185">Reference proteome</keyword>
<protein>
    <submittedName>
        <fullName evidence="2">RHS repeat-associated core domain-containing protein</fullName>
    </submittedName>
</protein>
<dbReference type="PANTHER" id="PTHR32305:SF15">
    <property type="entry name" value="PROTEIN RHSA-RELATED"/>
    <property type="match status" value="1"/>
</dbReference>
<keyword evidence="1" id="KW-0732">Signal</keyword>
<evidence type="ECO:0000313" key="3">
    <source>
        <dbReference type="Proteomes" id="UP000190341"/>
    </source>
</evidence>
<dbReference type="NCBIfam" id="TIGR03696">
    <property type="entry name" value="Rhs_assc_core"/>
    <property type="match status" value="1"/>
</dbReference>
<gene>
    <name evidence="2" type="ORF">SAMN06296058_3107</name>
</gene>
<dbReference type="InterPro" id="IPR022385">
    <property type="entry name" value="Rhs_assc_core"/>
</dbReference>
<evidence type="ECO:0000313" key="2">
    <source>
        <dbReference type="EMBL" id="SKC79669.1"/>
    </source>
</evidence>
<dbReference type="AlphaFoldDB" id="A0A1T5LVS3"/>
<sequence>MTKKCQLSVLCAVALALPLNAYAQTYTKTETIEYHDDTALWVLGQVKRTTTDGTETSRTEYAWKAMPTKVYGFADQVQQTLDYDRTSAVSSGQLGTLKTVADGRNNTTTLSNWKRGIPQNIAFADGKSVQAEVDNRGWITWVEDELDARTCYTYDAMGRLASTTYPSEAASTPGGPHVCNTDKWTATTYSWEWITIAEHGLPAGHWLRRVHTGNHRRNTFYDVLYRPVLVHYYDGANVDATLQTTGTTYDAQGRPTFASYPVGTREKGTTGIWTEYDALGRVTSTTQDSELGPLTTLTQYLTGFKTQVTSPKLLVTTTSYQTFDEPSTNAPVLIEHPLTTYTHITRDKYGKPTKIRRSNSASPTGGTLAVDRDYSYNAKQELCASREPETGATLMGYDAAGNLSWSAAGLPIATACDDAGTSSAVVARKVARTYDTRNRLSTLSFPDGRGNQAWTYTNTGKPNTITTYNGVSNTEPVVNVYGYNRRGLMTTETSGQTGWYTWGLGYGYDPYANLFNVNYADGLSIIYAPNAIGQPSQAGTYATNISYHRNGALKQFTYGNGIVHTMTQNARQLPARSTDTGGTLDLGYTYDKHANVASITDYTAGAKQSRTLSYDNLDRLTQAVGSSFGTATYGYNVLDDITTLKVTGGNKPRDHVYHYDTNSQRLLGVSNAADPSPTPPMVIGFGFDDQGNLNNKNGQAYNFDYGNRLRSVPGKESYRYDGHGRRVYSVTNANTHAVWQYSNAGQLMYTHDFRNSRVGHYMYLQGSLLATREYPTGGSSTVTVKYQHTDALGTPIKVTDAAGVTVETSEYEPYGHLANRALTDGPGFTGHVQDASTGMTYMQQRYYDPQVGRFLSRDPVTANANTGANFNAYWYAANNPYSFTDPDGRYARGSGWTDDQWNAFDSAQQAAANQVDQAAVQLAAALADNNLQSLSPEWQAVFGDSLTSENVSTMHSQLSGISDALRATDASTGFVANAMTTEQAVAQYGSSASGGFFMFTPNESAFPGQGSSLVVNATSNAMGNSSVLRWAVTHDAGHGGAGLADMGINNVTGYTMGNRASQEVYQRMLGNPATIRNAESVTDFVNRISPP</sequence>
<reference evidence="2 3" key="1">
    <citation type="submission" date="2017-02" db="EMBL/GenBank/DDBJ databases">
        <authorList>
            <person name="Peterson S.W."/>
        </authorList>
    </citation>
    <scope>NUCLEOTIDE SEQUENCE [LARGE SCALE GENOMIC DNA]</scope>
    <source>
        <strain evidence="2 3">P15</strain>
    </source>
</reference>
<dbReference type="Proteomes" id="UP000190341">
    <property type="component" value="Unassembled WGS sequence"/>
</dbReference>
<dbReference type="EMBL" id="FUZV01000002">
    <property type="protein sequence ID" value="SKC79669.1"/>
    <property type="molecule type" value="Genomic_DNA"/>
</dbReference>
<feature type="signal peptide" evidence="1">
    <location>
        <begin position="1"/>
        <end position="23"/>
    </location>
</feature>